<gene>
    <name evidence="1" type="ORF">BSAL_59260</name>
</gene>
<dbReference type="VEuPathDB" id="TriTrypDB:BSAL_59260"/>
<evidence type="ECO:0000313" key="2">
    <source>
        <dbReference type="Proteomes" id="UP000051952"/>
    </source>
</evidence>
<protein>
    <submittedName>
        <fullName evidence="1">Uncharacterized protein</fullName>
    </submittedName>
</protein>
<dbReference type="AlphaFoldDB" id="A0A0S4IQ20"/>
<evidence type="ECO:0000313" key="1">
    <source>
        <dbReference type="EMBL" id="CUF09850.1"/>
    </source>
</evidence>
<organism evidence="1 2">
    <name type="scientific">Bodo saltans</name>
    <name type="common">Flagellated protozoan</name>
    <dbReference type="NCBI Taxonomy" id="75058"/>
    <lineage>
        <taxon>Eukaryota</taxon>
        <taxon>Discoba</taxon>
        <taxon>Euglenozoa</taxon>
        <taxon>Kinetoplastea</taxon>
        <taxon>Metakinetoplastina</taxon>
        <taxon>Eubodonida</taxon>
        <taxon>Bodonidae</taxon>
        <taxon>Bodo</taxon>
    </lineage>
</organism>
<sequence>MTPPGSSTVEPHRAHWNYSVLRDAVEFQHLTMRTKCSDKCTAHRYQEIYARTLVHFRVIDDGSHFLKHTSFSFLFWLKAPGLAPGGYLIIEDLQVTAMADWGTTALDYDAAKHEAHQPAIARGTTVVNYAQSLLLCKLSALLCLAPQAGEEHAMIHYVNLVDQIIVAPEAVSFRKSKHFLTLSSLSPKLTSDMCIALDASSDSSFDRRAKVLAVRLEGHHSCQTKRCLHQQRNTCRRGWALADLTSLSCGWLHVPLSKRACPQSVPFLECWI</sequence>
<accession>A0A0S4IQ20</accession>
<reference evidence="2" key="1">
    <citation type="submission" date="2015-09" db="EMBL/GenBank/DDBJ databases">
        <authorList>
            <consortium name="Pathogen Informatics"/>
        </authorList>
    </citation>
    <scope>NUCLEOTIDE SEQUENCE [LARGE SCALE GENOMIC DNA]</scope>
    <source>
        <strain evidence="2">Lake Konstanz</strain>
    </source>
</reference>
<dbReference type="Gene3D" id="3.40.50.150">
    <property type="entry name" value="Vaccinia Virus protein VP39"/>
    <property type="match status" value="1"/>
</dbReference>
<keyword evidence="2" id="KW-1185">Reference proteome</keyword>
<dbReference type="EMBL" id="CYKH01000239">
    <property type="protein sequence ID" value="CUF09850.1"/>
    <property type="molecule type" value="Genomic_DNA"/>
</dbReference>
<name>A0A0S4IQ20_BODSA</name>
<dbReference type="Proteomes" id="UP000051952">
    <property type="component" value="Unassembled WGS sequence"/>
</dbReference>
<proteinExistence type="predicted"/>
<dbReference type="OrthoDB" id="407103at2759"/>
<dbReference type="InterPro" id="IPR029063">
    <property type="entry name" value="SAM-dependent_MTases_sf"/>
</dbReference>